<accession>A0AAN9SQ98</accession>
<gene>
    <name evidence="2" type="ORF">VNO78_12168</name>
</gene>
<evidence type="ECO:0000313" key="3">
    <source>
        <dbReference type="Proteomes" id="UP001386955"/>
    </source>
</evidence>
<dbReference type="AlphaFoldDB" id="A0AAN9SQ98"/>
<evidence type="ECO:0000256" key="1">
    <source>
        <dbReference type="SAM" id="MobiDB-lite"/>
    </source>
</evidence>
<keyword evidence="3" id="KW-1185">Reference proteome</keyword>
<dbReference type="Proteomes" id="UP001386955">
    <property type="component" value="Unassembled WGS sequence"/>
</dbReference>
<reference evidence="2 3" key="1">
    <citation type="submission" date="2024-01" db="EMBL/GenBank/DDBJ databases">
        <title>The genomes of 5 underutilized Papilionoideae crops provide insights into root nodulation and disease resistanc.</title>
        <authorList>
            <person name="Jiang F."/>
        </authorList>
    </citation>
    <scope>NUCLEOTIDE SEQUENCE [LARGE SCALE GENOMIC DNA]</scope>
    <source>
        <strain evidence="2">DUOXIRENSHENG_FW03</strain>
        <tissue evidence="2">Leaves</tissue>
    </source>
</reference>
<feature type="region of interest" description="Disordered" evidence="1">
    <location>
        <begin position="1"/>
        <end position="29"/>
    </location>
</feature>
<dbReference type="EMBL" id="JAYMYS010000003">
    <property type="protein sequence ID" value="KAK7400860.1"/>
    <property type="molecule type" value="Genomic_DNA"/>
</dbReference>
<sequence>MQSRRKGRQTEKSYEKRRQRKKEKARGSQWNWRVRKGGRKWFDRGLLRRTVVETRTLGWGPLSHVASRENREGVARESLTRGQASRLRCTLRETRVAVVGSRIRHSLKSQSLELLEDTLQTILQP</sequence>
<name>A0AAN9SQ98_PSOTE</name>
<proteinExistence type="predicted"/>
<protein>
    <submittedName>
        <fullName evidence="2">Uncharacterized protein</fullName>
    </submittedName>
</protein>
<organism evidence="2 3">
    <name type="scientific">Psophocarpus tetragonolobus</name>
    <name type="common">Winged bean</name>
    <name type="synonym">Dolichos tetragonolobus</name>
    <dbReference type="NCBI Taxonomy" id="3891"/>
    <lineage>
        <taxon>Eukaryota</taxon>
        <taxon>Viridiplantae</taxon>
        <taxon>Streptophyta</taxon>
        <taxon>Embryophyta</taxon>
        <taxon>Tracheophyta</taxon>
        <taxon>Spermatophyta</taxon>
        <taxon>Magnoliopsida</taxon>
        <taxon>eudicotyledons</taxon>
        <taxon>Gunneridae</taxon>
        <taxon>Pentapetalae</taxon>
        <taxon>rosids</taxon>
        <taxon>fabids</taxon>
        <taxon>Fabales</taxon>
        <taxon>Fabaceae</taxon>
        <taxon>Papilionoideae</taxon>
        <taxon>50 kb inversion clade</taxon>
        <taxon>NPAAA clade</taxon>
        <taxon>indigoferoid/millettioid clade</taxon>
        <taxon>Phaseoleae</taxon>
        <taxon>Psophocarpus</taxon>
    </lineage>
</organism>
<evidence type="ECO:0000313" key="2">
    <source>
        <dbReference type="EMBL" id="KAK7400860.1"/>
    </source>
</evidence>
<comment type="caution">
    <text evidence="2">The sequence shown here is derived from an EMBL/GenBank/DDBJ whole genome shotgun (WGS) entry which is preliminary data.</text>
</comment>